<dbReference type="PANTHER" id="PTHR10870:SF0">
    <property type="entry name" value="CELL CYCLE CHECKPOINT PROTEIN RAD1"/>
    <property type="match status" value="1"/>
</dbReference>
<evidence type="ECO:0000256" key="1">
    <source>
        <dbReference type="ARBA" id="ARBA00004123"/>
    </source>
</evidence>
<evidence type="ECO:0000313" key="6">
    <source>
        <dbReference type="EMBL" id="KAK9841380.1"/>
    </source>
</evidence>
<dbReference type="Proteomes" id="UP001438707">
    <property type="component" value="Unassembled WGS sequence"/>
</dbReference>
<keyword evidence="3" id="KW-0227">DNA damage</keyword>
<evidence type="ECO:0000256" key="5">
    <source>
        <dbReference type="ARBA" id="ARBA00023242"/>
    </source>
</evidence>
<dbReference type="Pfam" id="PF02144">
    <property type="entry name" value="Rad1"/>
    <property type="match status" value="1"/>
</dbReference>
<dbReference type="SUPFAM" id="SSF55979">
    <property type="entry name" value="DNA clamp"/>
    <property type="match status" value="1"/>
</dbReference>
<comment type="caution">
    <text evidence="6">The sequence shown here is derived from an EMBL/GenBank/DDBJ whole genome shotgun (WGS) entry which is preliminary data.</text>
</comment>
<dbReference type="PANTHER" id="PTHR10870">
    <property type="entry name" value="CELL CYCLE CHECKPOINT PROTEIN RAD1"/>
    <property type="match status" value="1"/>
</dbReference>
<keyword evidence="5" id="KW-0539">Nucleus</keyword>
<name>A0AAW1S4R5_9CHLO</name>
<sequence>MALGARDTQVCITCSNVKSFLAVLQTIKSTSKQPCTLIIGHEGFSARLEDDSRSLFSSVFVAAQLFADFKCPGAKRTLGIPLNQLIDILNVFSAGFGGDLNLKYPGPSNELLCEMVEESGAANACTYASISTSDAPYPADPLDHWSPPVSHFIINGAFLKEAIEDLEWSASGSRGVELQMSAQPPSVSLCSYGSAGDLLIDLPSAELQGFSCQPEGIHFTYKHKHLRAAFTSLSVPKDASASISTKVTIDSQGMVKAVHLVNMASAAKSSAMSAPISYSALPSSQAGGVRSSVIQFVVIPEEELDAPISE</sequence>
<dbReference type="GO" id="GO:0000077">
    <property type="term" value="P:DNA damage checkpoint signaling"/>
    <property type="evidence" value="ECO:0007669"/>
    <property type="project" value="InterPro"/>
</dbReference>
<evidence type="ECO:0000256" key="2">
    <source>
        <dbReference type="ARBA" id="ARBA00010991"/>
    </source>
</evidence>
<protein>
    <submittedName>
        <fullName evidence="6">Uncharacterized protein</fullName>
    </submittedName>
</protein>
<organism evidence="6 7">
    <name type="scientific">Apatococcus lobatus</name>
    <dbReference type="NCBI Taxonomy" id="904363"/>
    <lineage>
        <taxon>Eukaryota</taxon>
        <taxon>Viridiplantae</taxon>
        <taxon>Chlorophyta</taxon>
        <taxon>core chlorophytes</taxon>
        <taxon>Trebouxiophyceae</taxon>
        <taxon>Chlorellales</taxon>
        <taxon>Chlorellaceae</taxon>
        <taxon>Apatococcus</taxon>
    </lineage>
</organism>
<dbReference type="GO" id="GO:0006281">
    <property type="term" value="P:DNA repair"/>
    <property type="evidence" value="ECO:0007669"/>
    <property type="project" value="UniProtKB-KW"/>
</dbReference>
<keyword evidence="4" id="KW-0234">DNA repair</keyword>
<comment type="subcellular location">
    <subcellularLocation>
        <location evidence="1">Nucleus</location>
    </subcellularLocation>
</comment>
<evidence type="ECO:0000256" key="4">
    <source>
        <dbReference type="ARBA" id="ARBA00023204"/>
    </source>
</evidence>
<dbReference type="GO" id="GO:0030896">
    <property type="term" value="C:checkpoint clamp complex"/>
    <property type="evidence" value="ECO:0007669"/>
    <property type="project" value="TreeGrafter"/>
</dbReference>
<gene>
    <name evidence="6" type="ORF">WJX74_004858</name>
</gene>
<accession>A0AAW1S4R5</accession>
<proteinExistence type="inferred from homology"/>
<dbReference type="EMBL" id="JALJOS010000003">
    <property type="protein sequence ID" value="KAK9841380.1"/>
    <property type="molecule type" value="Genomic_DNA"/>
</dbReference>
<reference evidence="6 7" key="1">
    <citation type="journal article" date="2024" name="Nat. Commun.">
        <title>Phylogenomics reveals the evolutionary origins of lichenization in chlorophyte algae.</title>
        <authorList>
            <person name="Puginier C."/>
            <person name="Libourel C."/>
            <person name="Otte J."/>
            <person name="Skaloud P."/>
            <person name="Haon M."/>
            <person name="Grisel S."/>
            <person name="Petersen M."/>
            <person name="Berrin J.G."/>
            <person name="Delaux P.M."/>
            <person name="Dal Grande F."/>
            <person name="Keller J."/>
        </authorList>
    </citation>
    <scope>NUCLEOTIDE SEQUENCE [LARGE SCALE GENOMIC DNA]</scope>
    <source>
        <strain evidence="6 7">SAG 2145</strain>
    </source>
</reference>
<evidence type="ECO:0000256" key="3">
    <source>
        <dbReference type="ARBA" id="ARBA00022763"/>
    </source>
</evidence>
<evidence type="ECO:0000313" key="7">
    <source>
        <dbReference type="Proteomes" id="UP001438707"/>
    </source>
</evidence>
<dbReference type="InterPro" id="IPR046938">
    <property type="entry name" value="DNA_clamp_sf"/>
</dbReference>
<keyword evidence="7" id="KW-1185">Reference proteome</keyword>
<comment type="similarity">
    <text evidence="2">Belongs to the rad1 family.</text>
</comment>
<dbReference type="Gene3D" id="3.70.10.10">
    <property type="match status" value="1"/>
</dbReference>
<dbReference type="AlphaFoldDB" id="A0AAW1S4R5"/>
<dbReference type="InterPro" id="IPR003021">
    <property type="entry name" value="Rad1_Rec1_Rad17"/>
</dbReference>